<keyword evidence="3 5" id="KW-0808">Transferase</keyword>
<feature type="transmembrane region" description="Helical" evidence="4">
    <location>
        <begin position="431"/>
        <end position="449"/>
    </location>
</feature>
<dbReference type="AlphaFoldDB" id="A0A839EBZ5"/>
<dbReference type="CDD" id="cd06423">
    <property type="entry name" value="CESA_like"/>
    <property type="match status" value="1"/>
</dbReference>
<proteinExistence type="inferred from homology"/>
<keyword evidence="2" id="KW-0328">Glycosyltransferase</keyword>
<sequence length="483" mass="52585">MTLVELADWLSASLVVITIAFGVYFAVYQLFYVTIVIRAIGAIADERRWASDELLSGTFASPLTPGVSVLVPAHNESAGSVACVESLLRLQYPQVQIIVVDDGSTDGTSEVLREAFSMTPSDERPISPVPVSGTIESIHRFDHHDALLIRKASVGRRADAVNAALQFARHELVCMIDGDSILSPTALLRVVQPFIDDPTVVASGGIVRPANGAVLIEAEVDRVEVPKSLIERIQVLEYLRAFLVGRAGWSAIKGLLIISGAFGVFRRDTLVELGGLDAASLAEDAELVVAAHRHHRTEREPYRIVFVADPVCWTEVPASWSAVARQRKRWSQGLGELLRGARDMMLRPRYGALGMVTLPYFWLFEQWGAPLVIVAMAVAALAGALGLIPWFAIGLALVISYLIAVATSLLAVAIELGATPDYRTGRSMRRLILTAFLEPILFYLPHAIWRTVGLVRAIRSTPSEWGAQQRAGFVQRATHGQAA</sequence>
<feature type="transmembrane region" description="Helical" evidence="4">
    <location>
        <begin position="12"/>
        <end position="37"/>
    </location>
</feature>
<protein>
    <submittedName>
        <fullName evidence="5">Cellulose synthase/poly-beta-1,6-N-acetylglucosamine synthase-like glycosyltransferase</fullName>
    </submittedName>
</protein>
<keyword evidence="4" id="KW-0812">Transmembrane</keyword>
<dbReference type="GO" id="GO:0016757">
    <property type="term" value="F:glycosyltransferase activity"/>
    <property type="evidence" value="ECO:0007669"/>
    <property type="project" value="UniProtKB-KW"/>
</dbReference>
<gene>
    <name evidence="5" type="ORF">FHX53_001349</name>
</gene>
<dbReference type="RefSeq" id="WP_182490550.1">
    <property type="nucleotide sequence ID" value="NZ_BAAAOV010000005.1"/>
</dbReference>
<evidence type="ECO:0000313" key="6">
    <source>
        <dbReference type="Proteomes" id="UP000585905"/>
    </source>
</evidence>
<evidence type="ECO:0000256" key="4">
    <source>
        <dbReference type="SAM" id="Phobius"/>
    </source>
</evidence>
<dbReference type="Gene3D" id="3.90.550.10">
    <property type="entry name" value="Spore Coat Polysaccharide Biosynthesis Protein SpsA, Chain A"/>
    <property type="match status" value="1"/>
</dbReference>
<evidence type="ECO:0000256" key="3">
    <source>
        <dbReference type="ARBA" id="ARBA00022679"/>
    </source>
</evidence>
<feature type="transmembrane region" description="Helical" evidence="4">
    <location>
        <begin position="398"/>
        <end position="419"/>
    </location>
</feature>
<dbReference type="Proteomes" id="UP000585905">
    <property type="component" value="Unassembled WGS sequence"/>
</dbReference>
<dbReference type="Pfam" id="PF13641">
    <property type="entry name" value="Glyco_tranf_2_3"/>
    <property type="match status" value="1"/>
</dbReference>
<dbReference type="PANTHER" id="PTHR43630">
    <property type="entry name" value="POLY-BETA-1,6-N-ACETYL-D-GLUCOSAMINE SYNTHASE"/>
    <property type="match status" value="1"/>
</dbReference>
<dbReference type="EMBL" id="JACGWX010000002">
    <property type="protein sequence ID" value="MBA8847764.1"/>
    <property type="molecule type" value="Genomic_DNA"/>
</dbReference>
<comment type="similarity">
    <text evidence="1">Belongs to the glycosyltransferase 2 family.</text>
</comment>
<reference evidence="5 6" key="1">
    <citation type="submission" date="2020-07" db="EMBL/GenBank/DDBJ databases">
        <title>Sequencing the genomes of 1000 actinobacteria strains.</title>
        <authorList>
            <person name="Klenk H.-P."/>
        </authorList>
    </citation>
    <scope>NUCLEOTIDE SEQUENCE [LARGE SCALE GENOMIC DNA]</scope>
    <source>
        <strain evidence="5 6">DSM 19663</strain>
    </source>
</reference>
<dbReference type="PANTHER" id="PTHR43630:SF1">
    <property type="entry name" value="POLY-BETA-1,6-N-ACETYL-D-GLUCOSAMINE SYNTHASE"/>
    <property type="match status" value="1"/>
</dbReference>
<evidence type="ECO:0000313" key="5">
    <source>
        <dbReference type="EMBL" id="MBA8847764.1"/>
    </source>
</evidence>
<name>A0A839EBZ5_9MICO</name>
<accession>A0A839EBZ5</accession>
<keyword evidence="4" id="KW-0472">Membrane</keyword>
<comment type="caution">
    <text evidence="5">The sequence shown here is derived from an EMBL/GenBank/DDBJ whole genome shotgun (WGS) entry which is preliminary data.</text>
</comment>
<evidence type="ECO:0000256" key="1">
    <source>
        <dbReference type="ARBA" id="ARBA00006739"/>
    </source>
</evidence>
<evidence type="ECO:0000256" key="2">
    <source>
        <dbReference type="ARBA" id="ARBA00022676"/>
    </source>
</evidence>
<keyword evidence="6" id="KW-1185">Reference proteome</keyword>
<dbReference type="InterPro" id="IPR029044">
    <property type="entry name" value="Nucleotide-diphossugar_trans"/>
</dbReference>
<feature type="transmembrane region" description="Helical" evidence="4">
    <location>
        <begin position="371"/>
        <end position="392"/>
    </location>
</feature>
<organism evidence="5 6">
    <name type="scientific">Microcella alkalica</name>
    <dbReference type="NCBI Taxonomy" id="355930"/>
    <lineage>
        <taxon>Bacteria</taxon>
        <taxon>Bacillati</taxon>
        <taxon>Actinomycetota</taxon>
        <taxon>Actinomycetes</taxon>
        <taxon>Micrococcales</taxon>
        <taxon>Microbacteriaceae</taxon>
        <taxon>Microcella</taxon>
    </lineage>
</organism>
<dbReference type="SUPFAM" id="SSF53448">
    <property type="entry name" value="Nucleotide-diphospho-sugar transferases"/>
    <property type="match status" value="1"/>
</dbReference>
<keyword evidence="4" id="KW-1133">Transmembrane helix</keyword>